<dbReference type="AlphaFoldDB" id="A0A7Y1QCF6"/>
<organism evidence="1 2">
    <name type="scientific">Pseudomonas lactis</name>
    <dbReference type="NCBI Taxonomy" id="1615674"/>
    <lineage>
        <taxon>Bacteria</taxon>
        <taxon>Pseudomonadati</taxon>
        <taxon>Pseudomonadota</taxon>
        <taxon>Gammaproteobacteria</taxon>
        <taxon>Pseudomonadales</taxon>
        <taxon>Pseudomonadaceae</taxon>
        <taxon>Pseudomonas</taxon>
    </lineage>
</organism>
<dbReference type="Pfam" id="PF13289">
    <property type="entry name" value="SIR2_2"/>
    <property type="match status" value="1"/>
</dbReference>
<reference evidence="1 2" key="1">
    <citation type="journal article" date="2020" name="Front. Microbiol.">
        <title>Genetic Organization of the aprX-lipA2 Operon Affects the Proteolytic Potential of Pseudomonas Species in Milk.</title>
        <authorList>
            <person name="Maier C."/>
            <person name="Huptas C."/>
            <person name="von Neubeck M."/>
            <person name="Scherer S."/>
            <person name="Wenning M."/>
            <person name="Lucking G."/>
        </authorList>
    </citation>
    <scope>NUCLEOTIDE SEQUENCE [LARGE SCALE GENOMIC DNA]</scope>
    <source>
        <strain evidence="1 2">WS 5405</strain>
    </source>
</reference>
<gene>
    <name evidence="1" type="ORF">HBO13_30185</name>
</gene>
<evidence type="ECO:0000313" key="1">
    <source>
        <dbReference type="EMBL" id="NNA76906.1"/>
    </source>
</evidence>
<dbReference type="RefSeq" id="WP_169900628.1">
    <property type="nucleotide sequence ID" value="NZ_JAAQYH010000024.1"/>
</dbReference>
<accession>A0A7Y1QCF6</accession>
<comment type="caution">
    <text evidence="1">The sequence shown here is derived from an EMBL/GenBank/DDBJ whole genome shotgun (WGS) entry which is preliminary data.</text>
</comment>
<protein>
    <submittedName>
        <fullName evidence="1">SIR2 family protein</fullName>
    </submittedName>
</protein>
<proteinExistence type="predicted"/>
<dbReference type="EMBL" id="JAAQYH010000024">
    <property type="protein sequence ID" value="NNA76906.1"/>
    <property type="molecule type" value="Genomic_DNA"/>
</dbReference>
<evidence type="ECO:0000313" key="2">
    <source>
        <dbReference type="Proteomes" id="UP000535954"/>
    </source>
</evidence>
<dbReference type="Proteomes" id="UP000535954">
    <property type="component" value="Unassembled WGS sequence"/>
</dbReference>
<sequence>MHSLLLGNGINRVAMQRGWNEILQELALAFDGLDLVPGIESKPLSMFVEELCARSNLSFQKAEHAVKVEFARLLKQIQSVEAHERICSLFSVIMTTNYDFTIEEVFAGPLHSPTFLAPESRYSLFRRHTAGTKDVWHVHGDVARPGSMVLGFDHYAGYLQKIRNYVTDSVEVKGHPHGRVGSPVKGGNLDFTENRSVYSWVDYFLRDHIHIVGLGLDFTEIDLWWLLLHKRRRRHQTGQVFYYHVSLDTEANETPVTSLLRSLNVNVVPVVAGSYHDGYLKVADLIERQIAFFPGLHPIPPRYEESQSCAPLVARTRSAQGMLKFPRRKKLG</sequence>
<name>A0A7Y1QCF6_9PSED</name>